<protein>
    <submittedName>
        <fullName evidence="1">Uncharacterized protein</fullName>
    </submittedName>
</protein>
<dbReference type="EMBL" id="HACG01042712">
    <property type="protein sequence ID" value="CEK89577.1"/>
    <property type="molecule type" value="Transcribed_RNA"/>
</dbReference>
<name>A0A0B7B9J4_9EUPU</name>
<proteinExistence type="predicted"/>
<evidence type="ECO:0000313" key="1">
    <source>
        <dbReference type="EMBL" id="CEK89577.1"/>
    </source>
</evidence>
<dbReference type="AlphaFoldDB" id="A0A0B7B9J4"/>
<reference evidence="1" key="1">
    <citation type="submission" date="2014-12" db="EMBL/GenBank/DDBJ databases">
        <title>Insight into the proteome of Arion vulgaris.</title>
        <authorList>
            <person name="Aradska J."/>
            <person name="Bulat T."/>
            <person name="Smidak R."/>
            <person name="Sarate P."/>
            <person name="Gangsoo J."/>
            <person name="Sialana F."/>
            <person name="Bilban M."/>
            <person name="Lubec G."/>
        </authorList>
    </citation>
    <scope>NUCLEOTIDE SEQUENCE</scope>
    <source>
        <tissue evidence="1">Skin</tissue>
    </source>
</reference>
<accession>A0A0B7B9J4</accession>
<sequence>MLSKLQCQSSKTESSTMAQLFVHFCFDIISSKAVIISAKARSLVRSSMQTHTLTHTQREREREQDYTIHSINLNYQ</sequence>
<gene>
    <name evidence="1" type="primary">ORF171768</name>
</gene>
<organism evidence="1">
    <name type="scientific">Arion vulgaris</name>
    <dbReference type="NCBI Taxonomy" id="1028688"/>
    <lineage>
        <taxon>Eukaryota</taxon>
        <taxon>Metazoa</taxon>
        <taxon>Spiralia</taxon>
        <taxon>Lophotrochozoa</taxon>
        <taxon>Mollusca</taxon>
        <taxon>Gastropoda</taxon>
        <taxon>Heterobranchia</taxon>
        <taxon>Euthyneura</taxon>
        <taxon>Panpulmonata</taxon>
        <taxon>Eupulmonata</taxon>
        <taxon>Stylommatophora</taxon>
        <taxon>Helicina</taxon>
        <taxon>Arionoidea</taxon>
        <taxon>Arionidae</taxon>
        <taxon>Arion</taxon>
    </lineage>
</organism>